<evidence type="ECO:0000256" key="1">
    <source>
        <dbReference type="SAM" id="MobiDB-lite"/>
    </source>
</evidence>
<protein>
    <submittedName>
        <fullName evidence="3">Uncharacterized protein</fullName>
    </submittedName>
</protein>
<sequence>MSITATAAASSRRLRGSKMPSVEINISLTRQMALRTTSASLSTDSAELPLIRKAMNSIAYRIHSNEAAGSATDLREAPSGSPPAFCKIKEGFAVRSGHLAPPVATPDSPRPQKNNSSGSDSFATTLTIPPANSSAGAQSKSSTSK</sequence>
<organism evidence="2 3">
    <name type="scientific">Ditylenchus dipsaci</name>
    <dbReference type="NCBI Taxonomy" id="166011"/>
    <lineage>
        <taxon>Eukaryota</taxon>
        <taxon>Metazoa</taxon>
        <taxon>Ecdysozoa</taxon>
        <taxon>Nematoda</taxon>
        <taxon>Chromadorea</taxon>
        <taxon>Rhabditida</taxon>
        <taxon>Tylenchina</taxon>
        <taxon>Tylenchomorpha</taxon>
        <taxon>Sphaerularioidea</taxon>
        <taxon>Anguinidae</taxon>
        <taxon>Anguininae</taxon>
        <taxon>Ditylenchus</taxon>
    </lineage>
</organism>
<evidence type="ECO:0000313" key="2">
    <source>
        <dbReference type="Proteomes" id="UP000887574"/>
    </source>
</evidence>
<reference evidence="3" key="1">
    <citation type="submission" date="2022-11" db="UniProtKB">
        <authorList>
            <consortium name="WormBaseParasite"/>
        </authorList>
    </citation>
    <scope>IDENTIFICATION</scope>
</reference>
<dbReference type="WBParaSite" id="jg20709">
    <property type="protein sequence ID" value="jg20709"/>
    <property type="gene ID" value="jg20709"/>
</dbReference>
<accession>A0A915DL99</accession>
<dbReference type="Proteomes" id="UP000887574">
    <property type="component" value="Unplaced"/>
</dbReference>
<feature type="compositionally biased region" description="Polar residues" evidence="1">
    <location>
        <begin position="111"/>
        <end position="127"/>
    </location>
</feature>
<proteinExistence type="predicted"/>
<keyword evidence="2" id="KW-1185">Reference proteome</keyword>
<name>A0A915DL99_9BILA</name>
<feature type="region of interest" description="Disordered" evidence="1">
    <location>
        <begin position="97"/>
        <end position="145"/>
    </location>
</feature>
<evidence type="ECO:0000313" key="3">
    <source>
        <dbReference type="WBParaSite" id="jg20709"/>
    </source>
</evidence>
<dbReference type="AlphaFoldDB" id="A0A915DL99"/>
<feature type="compositionally biased region" description="Low complexity" evidence="1">
    <location>
        <begin position="131"/>
        <end position="145"/>
    </location>
</feature>